<dbReference type="InterPro" id="IPR009922">
    <property type="entry name" value="DUF1457"/>
</dbReference>
<gene>
    <name evidence="1" type="ORF">ACFSNB_01195</name>
</gene>
<dbReference type="EMBL" id="JBHUIY010000002">
    <property type="protein sequence ID" value="MFD2232413.1"/>
    <property type="molecule type" value="Genomic_DNA"/>
</dbReference>
<comment type="caution">
    <text evidence="1">The sequence shown here is derived from an EMBL/GenBank/DDBJ whole genome shotgun (WGS) entry which is preliminary data.</text>
</comment>
<sequence>MDLDLLRHPHLIALRRWWLEQGGSRGLPSAADLSPTMLRRWLDNMVVVDVDPAGETRYAYYGANLAAAFGTDMVGRSIDQLPEAQRAVLAREYDTIRHGRAPVARRHTADFDGQTQTWERLLLPFFDGAGAVEKIIVAVYRLE</sequence>
<protein>
    <submittedName>
        <fullName evidence="1">PAS domain-containing protein</fullName>
    </submittedName>
</protein>
<evidence type="ECO:0000313" key="1">
    <source>
        <dbReference type="EMBL" id="MFD2232413.1"/>
    </source>
</evidence>
<name>A0ABW5C6F6_9PROT</name>
<evidence type="ECO:0000313" key="2">
    <source>
        <dbReference type="Proteomes" id="UP001597296"/>
    </source>
</evidence>
<dbReference type="Pfam" id="PF07310">
    <property type="entry name" value="PAS_5"/>
    <property type="match status" value="1"/>
</dbReference>
<keyword evidence="2" id="KW-1185">Reference proteome</keyword>
<dbReference type="Proteomes" id="UP001597296">
    <property type="component" value="Unassembled WGS sequence"/>
</dbReference>
<dbReference type="RefSeq" id="WP_377313696.1">
    <property type="nucleotide sequence ID" value="NZ_JBHUIY010000002.1"/>
</dbReference>
<reference evidence="2" key="1">
    <citation type="journal article" date="2019" name="Int. J. Syst. Evol. Microbiol.">
        <title>The Global Catalogue of Microorganisms (GCM) 10K type strain sequencing project: providing services to taxonomists for standard genome sequencing and annotation.</title>
        <authorList>
            <consortium name="The Broad Institute Genomics Platform"/>
            <consortium name="The Broad Institute Genome Sequencing Center for Infectious Disease"/>
            <person name="Wu L."/>
            <person name="Ma J."/>
        </authorList>
    </citation>
    <scope>NUCLEOTIDE SEQUENCE [LARGE SCALE GENOMIC DNA]</scope>
    <source>
        <strain evidence="2">KCTC 15012</strain>
    </source>
</reference>
<organism evidence="1 2">
    <name type="scientific">Phaeospirillum tilakii</name>
    <dbReference type="NCBI Taxonomy" id="741673"/>
    <lineage>
        <taxon>Bacteria</taxon>
        <taxon>Pseudomonadati</taxon>
        <taxon>Pseudomonadota</taxon>
        <taxon>Alphaproteobacteria</taxon>
        <taxon>Rhodospirillales</taxon>
        <taxon>Rhodospirillaceae</taxon>
        <taxon>Phaeospirillum</taxon>
    </lineage>
</organism>
<proteinExistence type="predicted"/>
<accession>A0ABW5C6F6</accession>